<protein>
    <recommendedName>
        <fullName evidence="8">Rhodopsin domain-containing protein</fullName>
    </recommendedName>
</protein>
<dbReference type="InterPro" id="IPR049326">
    <property type="entry name" value="Rhodopsin_dom_fungi"/>
</dbReference>
<dbReference type="VEuPathDB" id="FungiDB:ACJ73_08597"/>
<evidence type="ECO:0000256" key="4">
    <source>
        <dbReference type="ARBA" id="ARBA00023136"/>
    </source>
</evidence>
<dbReference type="Pfam" id="PF20684">
    <property type="entry name" value="Fung_rhodopsin"/>
    <property type="match status" value="1"/>
</dbReference>
<dbReference type="AlphaFoldDB" id="A0A1J9QV29"/>
<evidence type="ECO:0000259" key="8">
    <source>
        <dbReference type="Pfam" id="PF20684"/>
    </source>
</evidence>
<organism evidence="9 10">
    <name type="scientific">Blastomyces percursus</name>
    <dbReference type="NCBI Taxonomy" id="1658174"/>
    <lineage>
        <taxon>Eukaryota</taxon>
        <taxon>Fungi</taxon>
        <taxon>Dikarya</taxon>
        <taxon>Ascomycota</taxon>
        <taxon>Pezizomycotina</taxon>
        <taxon>Eurotiomycetes</taxon>
        <taxon>Eurotiomycetidae</taxon>
        <taxon>Onygenales</taxon>
        <taxon>Ajellomycetaceae</taxon>
        <taxon>Blastomyces</taxon>
    </lineage>
</organism>
<comment type="subcellular location">
    <subcellularLocation>
        <location evidence="1">Membrane</location>
        <topology evidence="1">Multi-pass membrane protein</topology>
    </subcellularLocation>
</comment>
<name>A0A1J9QV29_9EURO</name>
<evidence type="ECO:0000256" key="7">
    <source>
        <dbReference type="SAM" id="Phobius"/>
    </source>
</evidence>
<accession>A0A1J9QV29</accession>
<reference evidence="9 10" key="1">
    <citation type="submission" date="2015-08" db="EMBL/GenBank/DDBJ databases">
        <title>Emmonsia species relationships and genome sequence.</title>
        <authorList>
            <person name="Cuomo C.A."/>
            <person name="Schwartz I.S."/>
            <person name="Kenyon C."/>
            <person name="De Hoog G.S."/>
            <person name="Govender N.P."/>
            <person name="Botha A."/>
            <person name="Moreno L."/>
            <person name="De Vries M."/>
            <person name="Munoz J.F."/>
            <person name="Stielow J.B."/>
        </authorList>
    </citation>
    <scope>NUCLEOTIDE SEQUENCE [LARGE SCALE GENOMIC DNA]</scope>
    <source>
        <strain evidence="9 10">EI222</strain>
    </source>
</reference>
<keyword evidence="2 7" id="KW-0812">Transmembrane</keyword>
<evidence type="ECO:0000256" key="3">
    <source>
        <dbReference type="ARBA" id="ARBA00022989"/>
    </source>
</evidence>
<dbReference type="STRING" id="1658174.A0A1J9QV29"/>
<dbReference type="GO" id="GO:0016020">
    <property type="term" value="C:membrane"/>
    <property type="evidence" value="ECO:0007669"/>
    <property type="project" value="UniProtKB-SubCell"/>
</dbReference>
<evidence type="ECO:0000256" key="1">
    <source>
        <dbReference type="ARBA" id="ARBA00004141"/>
    </source>
</evidence>
<dbReference type="Proteomes" id="UP000242791">
    <property type="component" value="Unassembled WGS sequence"/>
</dbReference>
<sequence>MSAVKGALDPPPGVIPNFEHPKDNLNTVLVVTQILCIVFVTIFLLLRVYVKLAILRSFGREDCEDLRHIMGNANHHHLKTIKVNEDTVGPNNATRFSASGTVERQSLVSWNWRCQSRNVLQLLSSPDNILPLFRPQVAKSGAGYDQWEITEETLVGFLKGGYAATIFYMPMAFFVKLALLLIIARVFSPYRRTVIFIYVFLGVMFAYYVSGLVIKARPCSPVSAYWGASEGPCLDQRAIIICDSVISVASDLIILVLPLPLAWSLHLDTKKKFRIMAILGAGGLATAFSIYRLVMIVVTGASHNQVMVFTRVVLSGNAEIGIGLICACLPALNALVERKRREHSSRRQGETGPGDYQLSKVDAKGKSSRSATELTPEVDSDKDYLISHSQGRVFETAVLNDTNSANHSHLDQNGILKTVDVSHSYEAKPTRT</sequence>
<keyword evidence="4 7" id="KW-0472">Membrane</keyword>
<comment type="similarity">
    <text evidence="5">Belongs to the SAT4 family.</text>
</comment>
<feature type="region of interest" description="Disordered" evidence="6">
    <location>
        <begin position="339"/>
        <end position="378"/>
    </location>
</feature>
<evidence type="ECO:0000313" key="9">
    <source>
        <dbReference type="EMBL" id="OJD20071.1"/>
    </source>
</evidence>
<dbReference type="PANTHER" id="PTHR33048">
    <property type="entry name" value="PTH11-LIKE INTEGRAL MEMBRANE PROTEIN (AFU_ORTHOLOGUE AFUA_5G11245)"/>
    <property type="match status" value="1"/>
</dbReference>
<feature type="transmembrane region" description="Helical" evidence="7">
    <location>
        <begin position="162"/>
        <end position="183"/>
    </location>
</feature>
<feature type="domain" description="Rhodopsin" evidence="8">
    <location>
        <begin position="137"/>
        <end position="338"/>
    </location>
</feature>
<gene>
    <name evidence="9" type="ORF">ACJ73_08597</name>
</gene>
<evidence type="ECO:0000256" key="6">
    <source>
        <dbReference type="SAM" id="MobiDB-lite"/>
    </source>
</evidence>
<keyword evidence="3 7" id="KW-1133">Transmembrane helix</keyword>
<keyword evidence="10" id="KW-1185">Reference proteome</keyword>
<feature type="transmembrane region" description="Helical" evidence="7">
    <location>
        <begin position="195"/>
        <end position="218"/>
    </location>
</feature>
<dbReference type="EMBL" id="LGTZ01002086">
    <property type="protein sequence ID" value="OJD20071.1"/>
    <property type="molecule type" value="Genomic_DNA"/>
</dbReference>
<feature type="transmembrane region" description="Helical" evidence="7">
    <location>
        <begin position="28"/>
        <end position="50"/>
    </location>
</feature>
<evidence type="ECO:0000256" key="5">
    <source>
        <dbReference type="ARBA" id="ARBA00038359"/>
    </source>
</evidence>
<dbReference type="PANTHER" id="PTHR33048:SF108">
    <property type="entry name" value="INTEGRAL MEMBRANE PROTEIN"/>
    <property type="match status" value="1"/>
</dbReference>
<dbReference type="OrthoDB" id="5378633at2759"/>
<proteinExistence type="inferred from homology"/>
<evidence type="ECO:0000313" key="10">
    <source>
        <dbReference type="Proteomes" id="UP000242791"/>
    </source>
</evidence>
<comment type="caution">
    <text evidence="9">The sequence shown here is derived from an EMBL/GenBank/DDBJ whole genome shotgun (WGS) entry which is preliminary data.</text>
</comment>
<feature type="transmembrane region" description="Helical" evidence="7">
    <location>
        <begin position="318"/>
        <end position="336"/>
    </location>
</feature>
<evidence type="ECO:0000256" key="2">
    <source>
        <dbReference type="ARBA" id="ARBA00022692"/>
    </source>
</evidence>
<feature type="transmembrane region" description="Helical" evidence="7">
    <location>
        <begin position="275"/>
        <end position="298"/>
    </location>
</feature>
<dbReference type="InterPro" id="IPR052337">
    <property type="entry name" value="SAT4-like"/>
</dbReference>